<evidence type="ECO:0000256" key="3">
    <source>
        <dbReference type="ARBA" id="ARBA00022833"/>
    </source>
</evidence>
<dbReference type="Pfam" id="PF00105">
    <property type="entry name" value="zf-C4"/>
    <property type="match status" value="1"/>
</dbReference>
<keyword evidence="1" id="KW-0479">Metal-binding</keyword>
<evidence type="ECO:0000256" key="8">
    <source>
        <dbReference type="ARBA" id="ARBA00023242"/>
    </source>
</evidence>
<evidence type="ECO:0000256" key="6">
    <source>
        <dbReference type="ARBA" id="ARBA00023163"/>
    </source>
</evidence>
<dbReference type="Gene3D" id="3.30.50.10">
    <property type="entry name" value="Erythroid Transcription Factor GATA-1, subunit A"/>
    <property type="match status" value="1"/>
</dbReference>
<name>A0A816PB77_9BILA</name>
<dbReference type="PRINTS" id="PR00047">
    <property type="entry name" value="STROIDFINGER"/>
</dbReference>
<dbReference type="PANTHER" id="PTHR24082:SF283">
    <property type="entry name" value="NUCLEAR HORMONE RECEPTOR HR96"/>
    <property type="match status" value="1"/>
</dbReference>
<dbReference type="InterPro" id="IPR050234">
    <property type="entry name" value="Nuclear_hormone_rcpt_NR1"/>
</dbReference>
<dbReference type="PROSITE" id="PS00031">
    <property type="entry name" value="NUCLEAR_REC_DBD_1"/>
    <property type="match status" value="1"/>
</dbReference>
<evidence type="ECO:0000313" key="11">
    <source>
        <dbReference type="Proteomes" id="UP000663824"/>
    </source>
</evidence>
<gene>
    <name evidence="10" type="ORF">MBJ925_LOCUS12241</name>
</gene>
<dbReference type="SUPFAM" id="SSF57716">
    <property type="entry name" value="Glucocorticoid receptor-like (DNA-binding domain)"/>
    <property type="match status" value="1"/>
</dbReference>
<evidence type="ECO:0000256" key="1">
    <source>
        <dbReference type="ARBA" id="ARBA00022723"/>
    </source>
</evidence>
<dbReference type="GO" id="GO:0045944">
    <property type="term" value="P:positive regulation of transcription by RNA polymerase II"/>
    <property type="evidence" value="ECO:0007669"/>
    <property type="project" value="TreeGrafter"/>
</dbReference>
<keyword evidence="8" id="KW-0539">Nucleus</keyword>
<dbReference type="SMART" id="SM00399">
    <property type="entry name" value="ZnF_C4"/>
    <property type="match status" value="1"/>
</dbReference>
<comment type="caution">
    <text evidence="10">The sequence shown here is derived from an EMBL/GenBank/DDBJ whole genome shotgun (WGS) entry which is preliminary data.</text>
</comment>
<reference evidence="10" key="1">
    <citation type="submission" date="2021-02" db="EMBL/GenBank/DDBJ databases">
        <authorList>
            <person name="Nowell W R."/>
        </authorList>
    </citation>
    <scope>NUCLEOTIDE SEQUENCE</scope>
</reference>
<dbReference type="GO" id="GO:0004879">
    <property type="term" value="F:nuclear receptor activity"/>
    <property type="evidence" value="ECO:0007669"/>
    <property type="project" value="TreeGrafter"/>
</dbReference>
<dbReference type="GO" id="GO:0008270">
    <property type="term" value="F:zinc ion binding"/>
    <property type="evidence" value="ECO:0007669"/>
    <property type="project" value="UniProtKB-KW"/>
</dbReference>
<keyword evidence="5" id="KW-0238">DNA-binding</keyword>
<keyword evidence="6" id="KW-0804">Transcription</keyword>
<evidence type="ECO:0000313" key="10">
    <source>
        <dbReference type="EMBL" id="CAF2046580.1"/>
    </source>
</evidence>
<evidence type="ECO:0000256" key="2">
    <source>
        <dbReference type="ARBA" id="ARBA00022771"/>
    </source>
</evidence>
<protein>
    <recommendedName>
        <fullName evidence="9">Nuclear receptor domain-containing protein</fullName>
    </recommendedName>
</protein>
<keyword evidence="4" id="KW-0805">Transcription regulation</keyword>
<dbReference type="InterPro" id="IPR001628">
    <property type="entry name" value="Znf_hrmn_rcpt"/>
</dbReference>
<evidence type="ECO:0000259" key="9">
    <source>
        <dbReference type="PROSITE" id="PS51030"/>
    </source>
</evidence>
<dbReference type="Proteomes" id="UP000663824">
    <property type="component" value="Unassembled WGS sequence"/>
</dbReference>
<accession>A0A816PB77</accession>
<keyword evidence="7" id="KW-0675">Receptor</keyword>
<evidence type="ECO:0000256" key="4">
    <source>
        <dbReference type="ARBA" id="ARBA00023015"/>
    </source>
</evidence>
<evidence type="ECO:0000256" key="5">
    <source>
        <dbReference type="ARBA" id="ARBA00023125"/>
    </source>
</evidence>
<dbReference type="EMBL" id="CAJNRE010005564">
    <property type="protein sequence ID" value="CAF2046580.1"/>
    <property type="molecule type" value="Genomic_DNA"/>
</dbReference>
<dbReference type="GO" id="GO:0000122">
    <property type="term" value="P:negative regulation of transcription by RNA polymerase II"/>
    <property type="evidence" value="ECO:0007669"/>
    <property type="project" value="TreeGrafter"/>
</dbReference>
<dbReference type="GO" id="GO:0030154">
    <property type="term" value="P:cell differentiation"/>
    <property type="evidence" value="ECO:0007669"/>
    <property type="project" value="TreeGrafter"/>
</dbReference>
<organism evidence="10 11">
    <name type="scientific">Rotaria magnacalcarata</name>
    <dbReference type="NCBI Taxonomy" id="392030"/>
    <lineage>
        <taxon>Eukaryota</taxon>
        <taxon>Metazoa</taxon>
        <taxon>Spiralia</taxon>
        <taxon>Gnathifera</taxon>
        <taxon>Rotifera</taxon>
        <taxon>Eurotatoria</taxon>
        <taxon>Bdelloidea</taxon>
        <taxon>Philodinida</taxon>
        <taxon>Philodinidae</taxon>
        <taxon>Rotaria</taxon>
    </lineage>
</organism>
<sequence>MLSAHKTQNSPTMEPDRIGKAPRFYLPLMCKICGDVARGFNFDVITCLSCKAFFRRNAFRLSSIRCCQRKNCCKITKETRSYCPACRLKKCYAFGMNSNLIQSVSKRETSSHVSKESMIEKQTKIQLSTPRPIGLLQNDSSMLSHDQWNLLSNIIRSYDKQNVIKEVRCILESKSSLPAKLRLKPADTIDLMSKPLENIVLLMGNSPHFCALSSNAHRAVVSHNLILTGGLDGYFVARETDQLNNIHYMIASGALYGSDFMAQCAKDNERLEPNGNLIKIMLFVLIFSSNCSVVVFNGQEDINIMSSTSELIHIQDIYLAILWKYLIYLYGYNQAIVHFSAMVKSVLDMLRRVEDLSKNDTLERIITRVVTHAERSLVIED</sequence>
<dbReference type="AlphaFoldDB" id="A0A816PB77"/>
<keyword evidence="2" id="KW-0863">Zinc-finger</keyword>
<evidence type="ECO:0000256" key="7">
    <source>
        <dbReference type="ARBA" id="ARBA00023170"/>
    </source>
</evidence>
<dbReference type="PANTHER" id="PTHR24082">
    <property type="entry name" value="NUCLEAR HORMONE RECEPTOR"/>
    <property type="match status" value="1"/>
</dbReference>
<proteinExistence type="predicted"/>
<dbReference type="GO" id="GO:0000978">
    <property type="term" value="F:RNA polymerase II cis-regulatory region sequence-specific DNA binding"/>
    <property type="evidence" value="ECO:0007669"/>
    <property type="project" value="TreeGrafter"/>
</dbReference>
<keyword evidence="3" id="KW-0862">Zinc</keyword>
<dbReference type="InterPro" id="IPR013088">
    <property type="entry name" value="Znf_NHR/GATA"/>
</dbReference>
<feature type="domain" description="Nuclear receptor" evidence="9">
    <location>
        <begin position="27"/>
        <end position="103"/>
    </location>
</feature>
<dbReference type="PROSITE" id="PS51030">
    <property type="entry name" value="NUCLEAR_REC_DBD_2"/>
    <property type="match status" value="1"/>
</dbReference>